<feature type="binding site" evidence="8">
    <location>
        <position position="369"/>
    </location>
    <ligand>
        <name>a divalent metal cation</name>
        <dbReference type="ChEBI" id="CHEBI:60240"/>
        <label>2</label>
        <note>catalytic</note>
    </ligand>
</feature>
<reference evidence="12" key="1">
    <citation type="submission" date="2025-08" db="UniProtKB">
        <authorList>
            <consortium name="RefSeq"/>
        </authorList>
    </citation>
    <scope>IDENTIFICATION</scope>
    <source>
        <strain evidence="12">Airmid</strain>
    </source>
</reference>
<keyword evidence="7 8" id="KW-0378">Hydrolase</keyword>
<feature type="binding site" evidence="8">
    <location>
        <position position="238"/>
    </location>
    <ligand>
        <name>a divalent metal cation</name>
        <dbReference type="ChEBI" id="CHEBI:60240"/>
        <label>2</label>
        <note>catalytic</note>
    </ligand>
</feature>
<dbReference type="PANTHER" id="PTHR45777:SF2">
    <property type="entry name" value="METHIONINE AMINOPEPTIDASE 2"/>
    <property type="match status" value="1"/>
</dbReference>
<dbReference type="InterPro" id="IPR036388">
    <property type="entry name" value="WH-like_DNA-bd_sf"/>
</dbReference>
<proteinExistence type="inferred from homology"/>
<comment type="subcellular location">
    <subcellularLocation>
        <location evidence="8">Cytoplasm</location>
    </subcellularLocation>
</comment>
<evidence type="ECO:0000259" key="10">
    <source>
        <dbReference type="Pfam" id="PF00557"/>
    </source>
</evidence>
<comment type="function">
    <text evidence="8 9">Cotranslationally removes the N-terminal methionine from nascent proteins. The N-terminal methionine is often cleaved when the second residue in the primary sequence is small and uncharged (Met-Ala-, Cys, Gly, Pro, Ser, Thr, or Val).</text>
</comment>
<evidence type="ECO:0000256" key="5">
    <source>
        <dbReference type="ARBA" id="ARBA00022670"/>
    </source>
</evidence>
<evidence type="ECO:0000256" key="3">
    <source>
        <dbReference type="ARBA" id="ARBA00001954"/>
    </source>
</evidence>
<feature type="binding site" evidence="8">
    <location>
        <position position="158"/>
    </location>
    <ligand>
        <name>a divalent metal cation</name>
        <dbReference type="ChEBI" id="CHEBI:60240"/>
        <label>1</label>
    </ligand>
</feature>
<dbReference type="GO" id="GO:0070006">
    <property type="term" value="F:metalloaminopeptidase activity"/>
    <property type="evidence" value="ECO:0007669"/>
    <property type="project" value="UniProtKB-UniRule"/>
</dbReference>
<dbReference type="RefSeq" id="XP_027202778.1">
    <property type="nucleotide sequence ID" value="XM_027346977.1"/>
</dbReference>
<keyword evidence="11" id="KW-1185">Reference proteome</keyword>
<evidence type="ECO:0000256" key="8">
    <source>
        <dbReference type="HAMAP-Rule" id="MF_03175"/>
    </source>
</evidence>
<dbReference type="PANTHER" id="PTHR45777">
    <property type="entry name" value="METHIONINE AMINOPEPTIDASE 2"/>
    <property type="match status" value="1"/>
</dbReference>
<dbReference type="PRINTS" id="PR00599">
    <property type="entry name" value="MAPEPTIDASE"/>
</dbReference>
<evidence type="ECO:0000256" key="2">
    <source>
        <dbReference type="ARBA" id="ARBA00001936"/>
    </source>
</evidence>
<protein>
    <recommendedName>
        <fullName evidence="8">Methionine aminopeptidase 2</fullName>
        <shortName evidence="8">MAP 2</shortName>
        <shortName evidence="8">MetAP 2</shortName>
        <ecNumber evidence="8">3.4.11.18</ecNumber>
    </recommendedName>
    <alternativeName>
        <fullName evidence="8">Peptidase M</fullName>
    </alternativeName>
</protein>
<dbReference type="Pfam" id="PF00557">
    <property type="entry name" value="Peptidase_M24"/>
    <property type="match status" value="1"/>
</dbReference>
<accession>A0A6P6YBG6</accession>
<comment type="catalytic activity">
    <reaction evidence="1 8 9">
        <text>Release of N-terminal amino acids, preferentially methionine, from peptides and arylamides.</text>
        <dbReference type="EC" id="3.4.11.18"/>
    </reaction>
</comment>
<keyword evidence="4 8" id="KW-0031">Aminopeptidase</keyword>
<dbReference type="InterPro" id="IPR036005">
    <property type="entry name" value="Creatinase/aminopeptidase-like"/>
</dbReference>
<keyword evidence="8" id="KW-0963">Cytoplasm</keyword>
<comment type="cofactor">
    <cofactor evidence="2">
        <name>Mn(2+)</name>
        <dbReference type="ChEBI" id="CHEBI:29035"/>
    </cofactor>
</comment>
<dbReference type="SUPFAM" id="SSF46785">
    <property type="entry name" value="Winged helix' DNA-binding domain"/>
    <property type="match status" value="1"/>
</dbReference>
<dbReference type="GO" id="GO:0046872">
    <property type="term" value="F:metal ion binding"/>
    <property type="evidence" value="ECO:0007669"/>
    <property type="project" value="UniProtKB-UniRule"/>
</dbReference>
<dbReference type="GO" id="GO:0004239">
    <property type="term" value="F:initiator methionyl aminopeptidase activity"/>
    <property type="evidence" value="ECO:0007669"/>
    <property type="project" value="UniProtKB-UniRule"/>
</dbReference>
<evidence type="ECO:0000256" key="1">
    <source>
        <dbReference type="ARBA" id="ARBA00000294"/>
    </source>
</evidence>
<evidence type="ECO:0000256" key="7">
    <source>
        <dbReference type="ARBA" id="ARBA00022801"/>
    </source>
</evidence>
<dbReference type="KEGG" id="dpte:113796671"/>
<comment type="cofactor">
    <cofactor evidence="3">
        <name>Fe(2+)</name>
        <dbReference type="ChEBI" id="CHEBI:29033"/>
    </cofactor>
</comment>
<feature type="binding site" evidence="8">
    <location>
        <position position="169"/>
    </location>
    <ligand>
        <name>a divalent metal cation</name>
        <dbReference type="ChEBI" id="CHEBI:60240"/>
        <label>2</label>
        <note>catalytic</note>
    </ligand>
</feature>
<dbReference type="CDD" id="cd01088">
    <property type="entry name" value="MetAP2"/>
    <property type="match status" value="1"/>
</dbReference>
<evidence type="ECO:0000256" key="4">
    <source>
        <dbReference type="ARBA" id="ARBA00022438"/>
    </source>
</evidence>
<dbReference type="InterPro" id="IPR002468">
    <property type="entry name" value="Pept_M24A_MAP2"/>
</dbReference>
<comment type="similarity">
    <text evidence="8">Belongs to the peptidase M24A family. Methionine aminopeptidase eukaryotic type 2 subfamily.</text>
</comment>
<feature type="binding site" evidence="8">
    <location>
        <position position="369"/>
    </location>
    <ligand>
        <name>a divalent metal cation</name>
        <dbReference type="ChEBI" id="CHEBI:60240"/>
        <label>1</label>
    </ligand>
</feature>
<dbReference type="GO" id="GO:0005737">
    <property type="term" value="C:cytoplasm"/>
    <property type="evidence" value="ECO:0007669"/>
    <property type="project" value="UniProtKB-SubCell"/>
</dbReference>
<feature type="binding site" evidence="8">
    <location>
        <position position="169"/>
    </location>
    <ligand>
        <name>a divalent metal cation</name>
        <dbReference type="ChEBI" id="CHEBI:60240"/>
        <label>1</label>
    </ligand>
</feature>
<evidence type="ECO:0000256" key="9">
    <source>
        <dbReference type="RuleBase" id="RU003653"/>
    </source>
</evidence>
<feature type="domain" description="Peptidase M24" evidence="10">
    <location>
        <begin position="74"/>
        <end position="272"/>
    </location>
</feature>
<dbReference type="Gene3D" id="3.90.230.10">
    <property type="entry name" value="Creatinase/methionine aminopeptidase superfamily"/>
    <property type="match status" value="1"/>
</dbReference>
<evidence type="ECO:0000256" key="6">
    <source>
        <dbReference type="ARBA" id="ARBA00022723"/>
    </source>
</evidence>
<dbReference type="OrthoDB" id="7848262at2759"/>
<dbReference type="InterPro" id="IPR036390">
    <property type="entry name" value="WH_DNA-bd_sf"/>
</dbReference>
<dbReference type="AlphaFoldDB" id="A0A6P6YBG6"/>
<feature type="binding site" evidence="8">
    <location>
        <position position="271"/>
    </location>
    <ligand>
        <name>a divalent metal cation</name>
        <dbReference type="ChEBI" id="CHEBI:60240"/>
        <label>2</label>
        <note>catalytic</note>
    </ligand>
</feature>
<dbReference type="Gene3D" id="1.10.10.10">
    <property type="entry name" value="Winged helix-like DNA-binding domain superfamily/Winged helix DNA-binding domain"/>
    <property type="match status" value="1"/>
</dbReference>
<organism evidence="11 12">
    <name type="scientific">Dermatophagoides pteronyssinus</name>
    <name type="common">European house dust mite</name>
    <dbReference type="NCBI Taxonomy" id="6956"/>
    <lineage>
        <taxon>Eukaryota</taxon>
        <taxon>Metazoa</taxon>
        <taxon>Ecdysozoa</taxon>
        <taxon>Arthropoda</taxon>
        <taxon>Chelicerata</taxon>
        <taxon>Arachnida</taxon>
        <taxon>Acari</taxon>
        <taxon>Acariformes</taxon>
        <taxon>Sarcoptiformes</taxon>
        <taxon>Astigmata</taxon>
        <taxon>Psoroptidia</taxon>
        <taxon>Analgoidea</taxon>
        <taxon>Pyroglyphidae</taxon>
        <taxon>Dermatophagoidinae</taxon>
        <taxon>Dermatophagoides</taxon>
    </lineage>
</organism>
<dbReference type="NCBIfam" id="TIGR00501">
    <property type="entry name" value="met_pdase_II"/>
    <property type="match status" value="1"/>
</dbReference>
<name>A0A6P6YBG6_DERPT</name>
<comment type="cofactor">
    <cofactor evidence="8">
        <name>Co(2+)</name>
        <dbReference type="ChEBI" id="CHEBI:48828"/>
    </cofactor>
    <cofactor evidence="8">
        <name>Zn(2+)</name>
        <dbReference type="ChEBI" id="CHEBI:29105"/>
    </cofactor>
    <cofactor evidence="8">
        <name>Mn(2+)</name>
        <dbReference type="ChEBI" id="CHEBI:29035"/>
    </cofactor>
    <cofactor evidence="8">
        <name>Fe(2+)</name>
        <dbReference type="ChEBI" id="CHEBI:29033"/>
    </cofactor>
    <text evidence="8">Binds 2 divalent metal cations per subunit. Has a high-affinity and a low affinity metal-binding site. The true nature of the physiological cofactor is under debate. The enzyme is active with cobalt, zinc, manganese or divalent iron ions. Most likely, methionine aminopeptidases function as mononuclear Fe(2+)-metalloproteases under physiological conditions, and the catalytically relevant metal-binding site has been assigned to the histidine-containing high-affinity site.</text>
</comment>
<feature type="binding site" evidence="8">
    <location>
        <position position="246"/>
    </location>
    <ligand>
        <name>substrate</name>
    </ligand>
</feature>
<dbReference type="Proteomes" id="UP000515146">
    <property type="component" value="Unplaced"/>
</dbReference>
<dbReference type="EC" id="3.4.11.18" evidence="8"/>
<keyword evidence="6 8" id="KW-0479">Metal-binding</keyword>
<keyword evidence="5 8" id="KW-0645">Protease</keyword>
<sequence length="388" mass="43619">MADSDRMKLRLLGEWKETAFPNQDAQFSVPIDKQYKKNEYPTGVFLPYNTRNNILPTVDELREQKVIKSGNFSSIRRAAEAHKQTRKFAQSIIKPGLEFLEFVQKLEAKSKKLISAKGLKSGWGFPTGVSLNECAAHYTPNYGDPVMKFSQNSIVKVDFGVHVDGYIIDSAFSVAFDEKFDPLIQATKEATAEGVKMAGIDQCIDDIGASIEEIISSFEMEVGGKMVPIKPIENLSGHNIEPYRIHAKKSVPLVQTYNHERMHENEIYAIETFATTGSGTVVSAGTCSHYSLNYDMLRHQLPGHSMASARQLLREIHTKFGTLPFCRRWLDDFGMTKHLLPLKALVMANIALDFPPLNDVYGSFTSQTEHTILLHKECKEVLSMSDDY</sequence>
<dbReference type="HAMAP" id="MF_03175">
    <property type="entry name" value="MetAP_2_euk"/>
    <property type="match status" value="1"/>
</dbReference>
<dbReference type="InterPro" id="IPR001714">
    <property type="entry name" value="Pept_M24_MAP"/>
</dbReference>
<feature type="binding site" evidence="8">
    <location>
        <position position="137"/>
    </location>
    <ligand>
        <name>substrate</name>
    </ligand>
</feature>
<evidence type="ECO:0000313" key="12">
    <source>
        <dbReference type="RefSeq" id="XP_027202778.1"/>
    </source>
</evidence>
<evidence type="ECO:0000313" key="11">
    <source>
        <dbReference type="Proteomes" id="UP000515146"/>
    </source>
</evidence>
<gene>
    <name evidence="12" type="primary">LOC113796671</name>
</gene>
<dbReference type="InterPro" id="IPR000994">
    <property type="entry name" value="Pept_M24"/>
</dbReference>
<dbReference type="SUPFAM" id="SSF55920">
    <property type="entry name" value="Creatinase/aminopeptidase"/>
    <property type="match status" value="1"/>
</dbReference>
<dbReference type="InParanoid" id="A0A6P6YBG6"/>
<dbReference type="GO" id="GO:0006508">
    <property type="term" value="P:proteolysis"/>
    <property type="evidence" value="ECO:0007669"/>
    <property type="project" value="UniProtKB-KW"/>
</dbReference>
<dbReference type="InterPro" id="IPR050247">
    <property type="entry name" value="Met_Aminopeptidase_Type2"/>
</dbReference>